<dbReference type="OrthoDB" id="2678663at2"/>
<organism evidence="2 3">
    <name type="scientific">Paenibacillus albiflavus</name>
    <dbReference type="NCBI Taxonomy" id="2545760"/>
    <lineage>
        <taxon>Bacteria</taxon>
        <taxon>Bacillati</taxon>
        <taxon>Bacillota</taxon>
        <taxon>Bacilli</taxon>
        <taxon>Bacillales</taxon>
        <taxon>Paenibacillaceae</taxon>
        <taxon>Paenibacillus</taxon>
    </lineage>
</organism>
<dbReference type="InterPro" id="IPR025699">
    <property type="entry name" value="ABC2_memb-like"/>
</dbReference>
<reference evidence="2 3" key="1">
    <citation type="submission" date="2019-03" db="EMBL/GenBank/DDBJ databases">
        <authorList>
            <person name="Kim M.K.M."/>
        </authorList>
    </citation>
    <scope>NUCLEOTIDE SEQUENCE [LARGE SCALE GENOMIC DNA]</scope>
    <source>
        <strain evidence="2 3">18JY21-1</strain>
    </source>
</reference>
<keyword evidence="3" id="KW-1185">Reference proteome</keyword>
<evidence type="ECO:0000256" key="1">
    <source>
        <dbReference type="SAM" id="Phobius"/>
    </source>
</evidence>
<comment type="caution">
    <text evidence="2">The sequence shown here is derived from an EMBL/GenBank/DDBJ whole genome shotgun (WGS) entry which is preliminary data.</text>
</comment>
<sequence length="241" mass="28065">MSLWNGAWYLAKRDLLDKSVFLCGIFYCGLIILFTFDYVSMNLFAVEQKNHSITIFQNMVVVLLFQNLGYRLDHKYFTKYYKTDVFTKRYSFLSTLPITIKQMILARYMQYTITLAVMYAVIFGITGIWGNIIHSGNLTAVQFIEFMLMWVGYTILFGSINILLELGFHGKIHYWFNIAVYFIFVAGCFCLSFISVWQVAIDLIVSYGYLIPCASLLLAGLVTWLVIKQLARRMQTRDLYI</sequence>
<feature type="transmembrane region" description="Helical" evidence="1">
    <location>
        <begin position="51"/>
        <end position="70"/>
    </location>
</feature>
<keyword evidence="1" id="KW-1133">Transmembrane helix</keyword>
<feature type="transmembrane region" description="Helical" evidence="1">
    <location>
        <begin position="207"/>
        <end position="227"/>
    </location>
</feature>
<dbReference type="AlphaFoldDB" id="A0A4R4EHY6"/>
<name>A0A4R4EHY6_9BACL</name>
<feature type="transmembrane region" description="Helical" evidence="1">
    <location>
        <begin position="111"/>
        <end position="134"/>
    </location>
</feature>
<gene>
    <name evidence="2" type="ORF">E0485_09985</name>
</gene>
<keyword evidence="1" id="KW-0812">Transmembrane</keyword>
<feature type="transmembrane region" description="Helical" evidence="1">
    <location>
        <begin position="20"/>
        <end position="39"/>
    </location>
</feature>
<feature type="transmembrane region" description="Helical" evidence="1">
    <location>
        <begin position="178"/>
        <end position="201"/>
    </location>
</feature>
<dbReference type="RefSeq" id="WP_132417878.1">
    <property type="nucleotide sequence ID" value="NZ_SKFG01000008.1"/>
</dbReference>
<dbReference type="EMBL" id="SKFG01000008">
    <property type="protein sequence ID" value="TCZ77795.1"/>
    <property type="molecule type" value="Genomic_DNA"/>
</dbReference>
<evidence type="ECO:0000313" key="3">
    <source>
        <dbReference type="Proteomes" id="UP000295418"/>
    </source>
</evidence>
<evidence type="ECO:0000313" key="2">
    <source>
        <dbReference type="EMBL" id="TCZ77795.1"/>
    </source>
</evidence>
<feature type="transmembrane region" description="Helical" evidence="1">
    <location>
        <begin position="146"/>
        <end position="166"/>
    </location>
</feature>
<dbReference type="Proteomes" id="UP000295418">
    <property type="component" value="Unassembled WGS sequence"/>
</dbReference>
<keyword evidence="1" id="KW-0472">Membrane</keyword>
<proteinExistence type="predicted"/>
<accession>A0A4R4EHY6</accession>
<protein>
    <recommendedName>
        <fullName evidence="4">ABC-2 transporter permease</fullName>
    </recommendedName>
</protein>
<dbReference type="Pfam" id="PF13346">
    <property type="entry name" value="ABC2_membrane_5"/>
    <property type="match status" value="1"/>
</dbReference>
<evidence type="ECO:0008006" key="4">
    <source>
        <dbReference type="Google" id="ProtNLM"/>
    </source>
</evidence>